<dbReference type="PANTHER" id="PTHR12149:SF8">
    <property type="entry name" value="PROTEIN-RIBULOSAMINE 3-KINASE"/>
    <property type="match status" value="1"/>
</dbReference>
<comment type="catalytic activity">
    <reaction evidence="2">
        <text>N(6)-D-ribulosyl-L-lysyl-[protein] + ATP = N(6)-(3-O-phospho-D-ribulosyl)-L-lysyl-[protein] + ADP + H(+)</text>
        <dbReference type="Rhea" id="RHEA:48432"/>
        <dbReference type="Rhea" id="RHEA-COMP:12103"/>
        <dbReference type="Rhea" id="RHEA-COMP:12104"/>
        <dbReference type="ChEBI" id="CHEBI:15378"/>
        <dbReference type="ChEBI" id="CHEBI:30616"/>
        <dbReference type="ChEBI" id="CHEBI:90418"/>
        <dbReference type="ChEBI" id="CHEBI:90420"/>
        <dbReference type="ChEBI" id="CHEBI:456216"/>
        <dbReference type="EC" id="2.7.1.172"/>
    </reaction>
    <physiologicalReaction direction="left-to-right" evidence="2">
        <dbReference type="Rhea" id="RHEA:48433"/>
    </physiologicalReaction>
</comment>
<dbReference type="EMBL" id="CABFNS010000753">
    <property type="protein sequence ID" value="VUC26635.1"/>
    <property type="molecule type" value="Genomic_DNA"/>
</dbReference>
<dbReference type="Proteomes" id="UP000766486">
    <property type="component" value="Unassembled WGS sequence"/>
</dbReference>
<sequence>MSSFYVQGVDPIGDNVKLDQGIISGVRIISTSRAGQSLWVETVKIEAMLPDGSTKTYFKKGATGNVGREMVRGCYESEKAIHSFIPEYVPEPIAWGSYLSRDDMHFYLAEYVEMNDVHPDDKAWATVASTLHRRSMGKSPEGKFGFHVGGFMANVPMSNSWSSSWEIFWVQRMRSLLEIEEGRCGKDASFTQLKSAFLEHVVPRYLRPLESDGRSIQPCLLHADLWPGNIKPRANSPGMLCAFDSASFWGHFEGPGLWNLEKAGEAYREMIHVSEPQDEYLDRNSVYGITGMILRSAMYNQDPKRRFM</sequence>
<evidence type="ECO:0000313" key="4">
    <source>
        <dbReference type="Proteomes" id="UP000766486"/>
    </source>
</evidence>
<organism evidence="3 4">
    <name type="scientific">Bionectria ochroleuca</name>
    <name type="common">Gliocladium roseum</name>
    <dbReference type="NCBI Taxonomy" id="29856"/>
    <lineage>
        <taxon>Eukaryota</taxon>
        <taxon>Fungi</taxon>
        <taxon>Dikarya</taxon>
        <taxon>Ascomycota</taxon>
        <taxon>Pezizomycotina</taxon>
        <taxon>Sordariomycetes</taxon>
        <taxon>Hypocreomycetidae</taxon>
        <taxon>Hypocreales</taxon>
        <taxon>Bionectriaceae</taxon>
        <taxon>Clonostachys</taxon>
    </lineage>
</organism>
<dbReference type="SUPFAM" id="SSF56112">
    <property type="entry name" value="Protein kinase-like (PK-like)"/>
    <property type="match status" value="1"/>
</dbReference>
<dbReference type="EC" id="2.7.1.172" evidence="1"/>
<protein>
    <recommendedName>
        <fullName evidence="1">protein-ribulosamine 3-kinase</fullName>
        <ecNumber evidence="1">2.7.1.172</ecNumber>
    </recommendedName>
</protein>
<name>A0ABY6U6E9_BIOOC</name>
<evidence type="ECO:0000256" key="2">
    <source>
        <dbReference type="ARBA" id="ARBA00048655"/>
    </source>
</evidence>
<evidence type="ECO:0000256" key="1">
    <source>
        <dbReference type="ARBA" id="ARBA00011961"/>
    </source>
</evidence>
<keyword evidence="4" id="KW-1185">Reference proteome</keyword>
<accession>A0ABY6U6E9</accession>
<dbReference type="Gene3D" id="3.90.1200.10">
    <property type="match status" value="1"/>
</dbReference>
<dbReference type="PANTHER" id="PTHR12149">
    <property type="entry name" value="FRUCTOSAMINE 3 KINASE-RELATED PROTEIN"/>
    <property type="match status" value="1"/>
</dbReference>
<dbReference type="InterPro" id="IPR016477">
    <property type="entry name" value="Fructo-/Ketosamine-3-kinase"/>
</dbReference>
<proteinExistence type="predicted"/>
<evidence type="ECO:0000313" key="3">
    <source>
        <dbReference type="EMBL" id="VUC26635.1"/>
    </source>
</evidence>
<dbReference type="InterPro" id="IPR011009">
    <property type="entry name" value="Kinase-like_dom_sf"/>
</dbReference>
<dbReference type="Pfam" id="PF03881">
    <property type="entry name" value="Fructosamin_kin"/>
    <property type="match status" value="1"/>
</dbReference>
<gene>
    <name evidence="3" type="ORF">CLO192961_LOCUS192692</name>
</gene>
<comment type="caution">
    <text evidence="3">The sequence shown here is derived from an EMBL/GenBank/DDBJ whole genome shotgun (WGS) entry which is preliminary data.</text>
</comment>
<reference evidence="3 4" key="1">
    <citation type="submission" date="2019-06" db="EMBL/GenBank/DDBJ databases">
        <authorList>
            <person name="Broberg M."/>
        </authorList>
    </citation>
    <scope>NUCLEOTIDE SEQUENCE [LARGE SCALE GENOMIC DNA]</scope>
</reference>